<dbReference type="Gene3D" id="1.10.10.60">
    <property type="entry name" value="Homeodomain-like"/>
    <property type="match status" value="1"/>
</dbReference>
<dbReference type="InterPro" id="IPR018060">
    <property type="entry name" value="HTH_AraC"/>
</dbReference>
<dbReference type="PROSITE" id="PS01124">
    <property type="entry name" value="HTH_ARAC_FAMILY_2"/>
    <property type="match status" value="1"/>
</dbReference>
<sequence length="225" mass="25267">MSFLYEEKASASRFVDVIWHTVDTSDGTYLAAADACWDMIFTRTRAGSRVLLSGPSSEPTAVPYRTGNRNVGVRFTQGTYFTHVEPRSMCDRTVPLPMPDAEHFELAARTWPMPDYATVDDLLAEFAAHDLLAHDEVIEAALHGENPPVSSRTVERHFTRITGRSQRQVRQIARAREAVVRLRTGEAIADVAYELGYADQSHLSRDVKRLTGYTPAESQRRDEPV</sequence>
<feature type="domain" description="HTH araC/xylS-type" evidence="4">
    <location>
        <begin position="149"/>
        <end position="221"/>
    </location>
</feature>
<dbReference type="PROSITE" id="PS00041">
    <property type="entry name" value="HTH_ARAC_FAMILY_1"/>
    <property type="match status" value="1"/>
</dbReference>
<dbReference type="EMBL" id="SGWY01000002">
    <property type="protein sequence ID" value="RZS65836.1"/>
    <property type="molecule type" value="Genomic_DNA"/>
</dbReference>
<evidence type="ECO:0000313" key="5">
    <source>
        <dbReference type="EMBL" id="RZS65836.1"/>
    </source>
</evidence>
<dbReference type="InterPro" id="IPR009057">
    <property type="entry name" value="Homeodomain-like_sf"/>
</dbReference>
<dbReference type="Proteomes" id="UP000293289">
    <property type="component" value="Unassembled WGS sequence"/>
</dbReference>
<organism evidence="5 6">
    <name type="scientific">Agromyces ramosus</name>
    <dbReference type="NCBI Taxonomy" id="33879"/>
    <lineage>
        <taxon>Bacteria</taxon>
        <taxon>Bacillati</taxon>
        <taxon>Actinomycetota</taxon>
        <taxon>Actinomycetes</taxon>
        <taxon>Micrococcales</taxon>
        <taxon>Microbacteriaceae</taxon>
        <taxon>Agromyces</taxon>
    </lineage>
</organism>
<dbReference type="RefSeq" id="WP_130352489.1">
    <property type="nucleotide sequence ID" value="NZ_SGWY01000002.1"/>
</dbReference>
<keyword evidence="3" id="KW-0804">Transcription</keyword>
<dbReference type="PANTHER" id="PTHR46796">
    <property type="entry name" value="HTH-TYPE TRANSCRIPTIONAL ACTIVATOR RHAS-RELATED"/>
    <property type="match status" value="1"/>
</dbReference>
<dbReference type="InterPro" id="IPR050204">
    <property type="entry name" value="AraC_XylS_family_regulators"/>
</dbReference>
<gene>
    <name evidence="5" type="ORF">EV187_1540</name>
</gene>
<dbReference type="GO" id="GO:0043565">
    <property type="term" value="F:sequence-specific DNA binding"/>
    <property type="evidence" value="ECO:0007669"/>
    <property type="project" value="InterPro"/>
</dbReference>
<dbReference type="Pfam" id="PF12833">
    <property type="entry name" value="HTH_18"/>
    <property type="match status" value="1"/>
</dbReference>
<dbReference type="SMART" id="SM00342">
    <property type="entry name" value="HTH_ARAC"/>
    <property type="match status" value="1"/>
</dbReference>
<dbReference type="AlphaFoldDB" id="A0A4Q7MCP0"/>
<dbReference type="OrthoDB" id="2559672at2"/>
<keyword evidence="2" id="KW-0238">DNA-binding</keyword>
<evidence type="ECO:0000313" key="6">
    <source>
        <dbReference type="Proteomes" id="UP000293289"/>
    </source>
</evidence>
<name>A0A4Q7MCP0_9MICO</name>
<dbReference type="InterPro" id="IPR018062">
    <property type="entry name" value="HTH_AraC-typ_CS"/>
</dbReference>
<proteinExistence type="predicted"/>
<reference evidence="5 6" key="1">
    <citation type="submission" date="2019-02" db="EMBL/GenBank/DDBJ databases">
        <title>Genomic Encyclopedia of Type Strains, Phase IV (KMG-IV): sequencing the most valuable type-strain genomes for metagenomic binning, comparative biology and taxonomic classification.</title>
        <authorList>
            <person name="Goeker M."/>
        </authorList>
    </citation>
    <scope>NUCLEOTIDE SEQUENCE [LARGE SCALE GENOMIC DNA]</scope>
    <source>
        <strain evidence="5 6">DSM 43045</strain>
    </source>
</reference>
<evidence type="ECO:0000256" key="1">
    <source>
        <dbReference type="ARBA" id="ARBA00023015"/>
    </source>
</evidence>
<evidence type="ECO:0000256" key="3">
    <source>
        <dbReference type="ARBA" id="ARBA00023163"/>
    </source>
</evidence>
<keyword evidence="1" id="KW-0805">Transcription regulation</keyword>
<dbReference type="SUPFAM" id="SSF46689">
    <property type="entry name" value="Homeodomain-like"/>
    <property type="match status" value="1"/>
</dbReference>
<evidence type="ECO:0000259" key="4">
    <source>
        <dbReference type="PROSITE" id="PS01124"/>
    </source>
</evidence>
<dbReference type="GO" id="GO:0003700">
    <property type="term" value="F:DNA-binding transcription factor activity"/>
    <property type="evidence" value="ECO:0007669"/>
    <property type="project" value="InterPro"/>
</dbReference>
<comment type="caution">
    <text evidence="5">The sequence shown here is derived from an EMBL/GenBank/DDBJ whole genome shotgun (WGS) entry which is preliminary data.</text>
</comment>
<protein>
    <submittedName>
        <fullName evidence="5">Helix-turn-helix protein</fullName>
    </submittedName>
</protein>
<accession>A0A4Q7MCP0</accession>
<keyword evidence="6" id="KW-1185">Reference proteome</keyword>
<dbReference type="PANTHER" id="PTHR46796:SF13">
    <property type="entry name" value="HTH-TYPE TRANSCRIPTIONAL ACTIVATOR RHAS"/>
    <property type="match status" value="1"/>
</dbReference>
<evidence type="ECO:0000256" key="2">
    <source>
        <dbReference type="ARBA" id="ARBA00023125"/>
    </source>
</evidence>